<evidence type="ECO:0000256" key="1">
    <source>
        <dbReference type="SAM" id="MobiDB-lite"/>
    </source>
</evidence>
<evidence type="ECO:0000313" key="3">
    <source>
        <dbReference type="Proteomes" id="UP000824596"/>
    </source>
</evidence>
<dbReference type="AlphaFoldDB" id="A0A9P8N2A9"/>
<dbReference type="EMBL" id="JAIZPD010000005">
    <property type="protein sequence ID" value="KAH0963417.1"/>
    <property type="molecule type" value="Genomic_DNA"/>
</dbReference>
<dbReference type="RefSeq" id="XP_044720930.1">
    <property type="nucleotide sequence ID" value="XM_044864398.1"/>
</dbReference>
<sequence>MTMKLTEANLRLLSEPSYSPSSTAVWSPAAQIEDTKIEILGTIKAFGYMGPQGIKHQREAEVYVDKTGQVAYRGGEFANFDNPTFWERQLDIIETKYNALRRDIHGPRAIHGPPEPVVIDEAAQVEQDKIAEYYFQLKRKLESGHFISSRTSTRPAPPIIDQYTPRPAALGNEAGT</sequence>
<dbReference type="OrthoDB" id="10476162at2759"/>
<organism evidence="2 3">
    <name type="scientific">Hirsutella rhossiliensis</name>
    <dbReference type="NCBI Taxonomy" id="111463"/>
    <lineage>
        <taxon>Eukaryota</taxon>
        <taxon>Fungi</taxon>
        <taxon>Dikarya</taxon>
        <taxon>Ascomycota</taxon>
        <taxon>Pezizomycotina</taxon>
        <taxon>Sordariomycetes</taxon>
        <taxon>Hypocreomycetidae</taxon>
        <taxon>Hypocreales</taxon>
        <taxon>Ophiocordycipitaceae</taxon>
        <taxon>Hirsutella</taxon>
    </lineage>
</organism>
<comment type="caution">
    <text evidence="2">The sequence shown here is derived from an EMBL/GenBank/DDBJ whole genome shotgun (WGS) entry which is preliminary data.</text>
</comment>
<protein>
    <submittedName>
        <fullName evidence="2">Uncharacterized protein</fullName>
    </submittedName>
</protein>
<keyword evidence="3" id="KW-1185">Reference proteome</keyword>
<dbReference type="Proteomes" id="UP000824596">
    <property type="component" value="Unassembled WGS sequence"/>
</dbReference>
<accession>A0A9P8N2A9</accession>
<evidence type="ECO:0000313" key="2">
    <source>
        <dbReference type="EMBL" id="KAH0963417.1"/>
    </source>
</evidence>
<name>A0A9P8N2A9_9HYPO</name>
<proteinExistence type="predicted"/>
<feature type="region of interest" description="Disordered" evidence="1">
    <location>
        <begin position="148"/>
        <end position="176"/>
    </location>
</feature>
<reference evidence="2" key="1">
    <citation type="submission" date="2021-09" db="EMBL/GenBank/DDBJ databases">
        <title>A high-quality genome of the endoparasitic fungus Hirsutella rhossiliensis with a comparison of Hirsutella genomes reveals transposable elements contributing to genome size variation.</title>
        <authorList>
            <person name="Lin R."/>
            <person name="Jiao Y."/>
            <person name="Sun X."/>
            <person name="Ling J."/>
            <person name="Xie B."/>
            <person name="Cheng X."/>
        </authorList>
    </citation>
    <scope>NUCLEOTIDE SEQUENCE</scope>
    <source>
        <strain evidence="2">HR02</strain>
    </source>
</reference>
<dbReference type="GeneID" id="68355056"/>
<gene>
    <name evidence="2" type="ORF">HRG_05927</name>
</gene>